<evidence type="ECO:0000256" key="1">
    <source>
        <dbReference type="SAM" id="MobiDB-lite"/>
    </source>
</evidence>
<accession>A0A8H5I1S5</accession>
<feature type="signal peptide" evidence="2">
    <location>
        <begin position="1"/>
        <end position="22"/>
    </location>
</feature>
<dbReference type="InterPro" id="IPR017853">
    <property type="entry name" value="GH"/>
</dbReference>
<feature type="domain" description="Beta-glucuronidase C-terminal" evidence="3">
    <location>
        <begin position="391"/>
        <end position="474"/>
    </location>
</feature>
<reference evidence="4 5" key="1">
    <citation type="journal article" date="2020" name="ISME J.">
        <title>Uncovering the hidden diversity of litter-decomposition mechanisms in mushroom-forming fungi.</title>
        <authorList>
            <person name="Floudas D."/>
            <person name="Bentzer J."/>
            <person name="Ahren D."/>
            <person name="Johansson T."/>
            <person name="Persson P."/>
            <person name="Tunlid A."/>
        </authorList>
    </citation>
    <scope>NUCLEOTIDE SEQUENCE [LARGE SCALE GENOMIC DNA]</scope>
    <source>
        <strain evidence="4 5">CBS 406.79</strain>
    </source>
</reference>
<evidence type="ECO:0000259" key="3">
    <source>
        <dbReference type="Pfam" id="PF16862"/>
    </source>
</evidence>
<dbReference type="OrthoDB" id="2831684at2759"/>
<dbReference type="AlphaFoldDB" id="A0A8H5I1S5"/>
<organism evidence="4 5">
    <name type="scientific">Collybiopsis confluens</name>
    <dbReference type="NCBI Taxonomy" id="2823264"/>
    <lineage>
        <taxon>Eukaryota</taxon>
        <taxon>Fungi</taxon>
        <taxon>Dikarya</taxon>
        <taxon>Basidiomycota</taxon>
        <taxon>Agaricomycotina</taxon>
        <taxon>Agaricomycetes</taxon>
        <taxon>Agaricomycetidae</taxon>
        <taxon>Agaricales</taxon>
        <taxon>Marasmiineae</taxon>
        <taxon>Omphalotaceae</taxon>
        <taxon>Collybiopsis</taxon>
    </lineage>
</organism>
<evidence type="ECO:0000256" key="2">
    <source>
        <dbReference type="SAM" id="SignalP"/>
    </source>
</evidence>
<gene>
    <name evidence="4" type="ORF">D9757_000409</name>
</gene>
<dbReference type="SUPFAM" id="SSF51445">
    <property type="entry name" value="(Trans)glycosidases"/>
    <property type="match status" value="1"/>
</dbReference>
<dbReference type="InterPro" id="IPR052974">
    <property type="entry name" value="GH79_Enzymes"/>
</dbReference>
<name>A0A8H5I1S5_9AGAR</name>
<proteinExistence type="predicted"/>
<comment type="caution">
    <text evidence="4">The sequence shown here is derived from an EMBL/GenBank/DDBJ whole genome shotgun (WGS) entry which is preliminary data.</text>
</comment>
<feature type="region of interest" description="Disordered" evidence="1">
    <location>
        <begin position="556"/>
        <end position="577"/>
    </location>
</feature>
<feature type="chain" id="PRO_5034411660" description="Beta-glucuronidase C-terminal domain-containing protein" evidence="2">
    <location>
        <begin position="23"/>
        <end position="577"/>
    </location>
</feature>
<evidence type="ECO:0000313" key="4">
    <source>
        <dbReference type="EMBL" id="KAF5393616.1"/>
    </source>
</evidence>
<keyword evidence="2" id="KW-0732">Signal</keyword>
<dbReference type="PANTHER" id="PTHR36183:SF2">
    <property type="entry name" value="BETA-GLUCURONIDASE C-TERMINAL DOMAIN-CONTAINING PROTEIN"/>
    <property type="match status" value="1"/>
</dbReference>
<keyword evidence="5" id="KW-1185">Reference proteome</keyword>
<dbReference type="PANTHER" id="PTHR36183">
    <property type="entry name" value="BETA-GLUCURONIDASE"/>
    <property type="match status" value="1"/>
</dbReference>
<sequence>MLRYTRSVAAIVTAGLAVSANAITVPTTAPSTAATVDSSLVAVSIEFFAFPGYTQLASTGTCLANLQGLRGSPVAVRIGGTTQDRATYNASLATPVSYTVASPSDAPTSLTFGPSFFTLAASDLKGNVTIGLNRQLNNQANTLAAAVQAKKTMPNLYAVELGNEPDLYASNSPIVPSTGWNQNADAASEKSWFTDLAPSVGNIFQAAVYISWRTAATIPLLGSSIGNVRSVSEHSYPQSACNGATTNLQTLLSHSNIVSYTAGFKSDAASAHAAGVRYFLGETNSGRLFFSITGDGQLIKDYMKATCGGGGISPTFGAALWIVDYVLQGALNGAERLYFHQGTIGNCQYCWWGRFTTGAPFYGAYFVTEFLGTDGARLEMLDNGTGAVASYVLFNSAGTPVRLLVYNSNYFDGTGTRSTTSVSFTGGSIPSSGTKTALRLTGPNATSRVDQGGVVTIGGQLTFDGNCNAVGAQVRENFPPLLNNVHCNDLYGSSSPGSQHSRRHTYISHTRSSVISSENATAYYGVLHEALAEARNKIGADLTVWRDAVGKLELVKETKRAKNAEDEEDDEEGDEND</sequence>
<dbReference type="Pfam" id="PF16862">
    <property type="entry name" value="Glyco_hydro_79C"/>
    <property type="match status" value="1"/>
</dbReference>
<dbReference type="InterPro" id="IPR031728">
    <property type="entry name" value="GlcAase_C"/>
</dbReference>
<evidence type="ECO:0000313" key="5">
    <source>
        <dbReference type="Proteomes" id="UP000518752"/>
    </source>
</evidence>
<feature type="compositionally biased region" description="Acidic residues" evidence="1">
    <location>
        <begin position="565"/>
        <end position="577"/>
    </location>
</feature>
<dbReference type="Proteomes" id="UP000518752">
    <property type="component" value="Unassembled WGS sequence"/>
</dbReference>
<dbReference type="EMBL" id="JAACJN010000001">
    <property type="protein sequence ID" value="KAF5393616.1"/>
    <property type="molecule type" value="Genomic_DNA"/>
</dbReference>
<protein>
    <recommendedName>
        <fullName evidence="3">Beta-glucuronidase C-terminal domain-containing protein</fullName>
    </recommendedName>
</protein>
<dbReference type="Gene3D" id="3.20.20.80">
    <property type="entry name" value="Glycosidases"/>
    <property type="match status" value="1"/>
</dbReference>